<comment type="similarity">
    <text evidence="1">Belongs to the protein-tyrosine phosphatase family.</text>
</comment>
<dbReference type="EMBL" id="BAAAUV010000007">
    <property type="protein sequence ID" value="GAA3212493.1"/>
    <property type="molecule type" value="Genomic_DNA"/>
</dbReference>
<dbReference type="SUPFAM" id="SSF52799">
    <property type="entry name" value="(Phosphotyrosine protein) phosphatases II"/>
    <property type="match status" value="1"/>
</dbReference>
<protein>
    <submittedName>
        <fullName evidence="3">Tyrosine-protein phosphatase</fullName>
    </submittedName>
</protein>
<reference evidence="4" key="1">
    <citation type="journal article" date="2019" name="Int. J. Syst. Evol. Microbiol.">
        <title>The Global Catalogue of Microorganisms (GCM) 10K type strain sequencing project: providing services to taxonomists for standard genome sequencing and annotation.</title>
        <authorList>
            <consortium name="The Broad Institute Genomics Platform"/>
            <consortium name="The Broad Institute Genome Sequencing Center for Infectious Disease"/>
            <person name="Wu L."/>
            <person name="Ma J."/>
        </authorList>
    </citation>
    <scope>NUCLEOTIDE SEQUENCE [LARGE SCALE GENOMIC DNA]</scope>
    <source>
        <strain evidence="4">JCM 9377</strain>
    </source>
</reference>
<dbReference type="Pfam" id="PF13350">
    <property type="entry name" value="Y_phosphatase3"/>
    <property type="match status" value="1"/>
</dbReference>
<evidence type="ECO:0000256" key="1">
    <source>
        <dbReference type="ARBA" id="ARBA00009580"/>
    </source>
</evidence>
<keyword evidence="2" id="KW-0732">Signal</keyword>
<dbReference type="Gene3D" id="3.90.190.10">
    <property type="entry name" value="Protein tyrosine phosphatase superfamily"/>
    <property type="match status" value="1"/>
</dbReference>
<feature type="signal peptide" evidence="2">
    <location>
        <begin position="1"/>
        <end position="23"/>
    </location>
</feature>
<sequence>MRLVALTLPPVLLAGLVAAPASAHEPPRIIKVGGALNVRDIGGYTAAKGKKVRYGLVIRSASLSKVTPEGIKALKKLGIKTSVDFRSASERDTNGADRLPEGVKRVPARIPFGSLAELLTTISLNPGVTFMQNGYRRFVSDPKQRAQFAKTFRLIAATKKPLLFHCTSGKDRTGVMTAIVLTALGVPKKTIYADYLRSNAELDASNKKLLTWYESEHIDPILIRPTLYVQRSFLDAWYAEIKKRYGTFDRFLAKGLRVTSKEKAGLRKRLLK</sequence>
<dbReference type="InterPro" id="IPR016130">
    <property type="entry name" value="Tyr_Pase_AS"/>
</dbReference>
<keyword evidence="4" id="KW-1185">Reference proteome</keyword>
<gene>
    <name evidence="3" type="ORF">GCM10010468_31870</name>
</gene>
<proteinExistence type="inferred from homology"/>
<evidence type="ECO:0000313" key="3">
    <source>
        <dbReference type="EMBL" id="GAA3212493.1"/>
    </source>
</evidence>
<dbReference type="InterPro" id="IPR026893">
    <property type="entry name" value="Tyr/Ser_Pase_IphP-type"/>
</dbReference>
<comment type="caution">
    <text evidence="3">The sequence shown here is derived from an EMBL/GenBank/DDBJ whole genome shotgun (WGS) entry which is preliminary data.</text>
</comment>
<accession>A0ABP6Q9J1</accession>
<dbReference type="PROSITE" id="PS00383">
    <property type="entry name" value="TYR_PHOSPHATASE_1"/>
    <property type="match status" value="1"/>
</dbReference>
<feature type="chain" id="PRO_5045235847" evidence="2">
    <location>
        <begin position="24"/>
        <end position="272"/>
    </location>
</feature>
<organism evidence="3 4">
    <name type="scientific">Actinocorallia longicatena</name>
    <dbReference type="NCBI Taxonomy" id="111803"/>
    <lineage>
        <taxon>Bacteria</taxon>
        <taxon>Bacillati</taxon>
        <taxon>Actinomycetota</taxon>
        <taxon>Actinomycetes</taxon>
        <taxon>Streptosporangiales</taxon>
        <taxon>Thermomonosporaceae</taxon>
        <taxon>Actinocorallia</taxon>
    </lineage>
</organism>
<dbReference type="PANTHER" id="PTHR31126:SF1">
    <property type="entry name" value="TYROSINE SPECIFIC PROTEIN PHOSPHATASES DOMAIN-CONTAINING PROTEIN"/>
    <property type="match status" value="1"/>
</dbReference>
<name>A0ABP6Q9J1_9ACTN</name>
<dbReference type="PANTHER" id="PTHR31126">
    <property type="entry name" value="TYROSINE-PROTEIN PHOSPHATASE"/>
    <property type="match status" value="1"/>
</dbReference>
<dbReference type="Proteomes" id="UP001501237">
    <property type="component" value="Unassembled WGS sequence"/>
</dbReference>
<dbReference type="RefSeq" id="WP_344828756.1">
    <property type="nucleotide sequence ID" value="NZ_BAAAUV010000007.1"/>
</dbReference>
<evidence type="ECO:0000313" key="4">
    <source>
        <dbReference type="Proteomes" id="UP001501237"/>
    </source>
</evidence>
<evidence type="ECO:0000256" key="2">
    <source>
        <dbReference type="SAM" id="SignalP"/>
    </source>
</evidence>
<dbReference type="InterPro" id="IPR029021">
    <property type="entry name" value="Prot-tyrosine_phosphatase-like"/>
</dbReference>